<dbReference type="GO" id="GO:0042450">
    <property type="term" value="P:L-arginine biosynthetic process via ornithine"/>
    <property type="evidence" value="ECO:0007669"/>
    <property type="project" value="UniProtKB-UniRule"/>
</dbReference>
<evidence type="ECO:0000256" key="1">
    <source>
        <dbReference type="NCBIfam" id="TIGR00838"/>
    </source>
</evidence>
<organism evidence="3 4">
    <name type="scientific">Sulfuracidifex metallicus DSM 6482 = JCM 9184</name>
    <dbReference type="NCBI Taxonomy" id="523847"/>
    <lineage>
        <taxon>Archaea</taxon>
        <taxon>Thermoproteota</taxon>
        <taxon>Thermoprotei</taxon>
        <taxon>Sulfolobales</taxon>
        <taxon>Sulfolobaceae</taxon>
        <taxon>Sulfuracidifex</taxon>
    </lineage>
</organism>
<proteinExistence type="predicted"/>
<evidence type="ECO:0000313" key="3">
    <source>
        <dbReference type="EMBL" id="MUN28184.1"/>
    </source>
</evidence>
<feature type="domain" description="Fumarate lyase N-terminal" evidence="2">
    <location>
        <begin position="64"/>
        <end position="289"/>
    </location>
</feature>
<dbReference type="Gene3D" id="1.20.200.10">
    <property type="entry name" value="Fumarase/aspartase (Central domain)"/>
    <property type="match status" value="1"/>
</dbReference>
<accession>A0A6A9QHL2</accession>
<dbReference type="CDD" id="cd01359">
    <property type="entry name" value="Argininosuccinate_lyase"/>
    <property type="match status" value="1"/>
</dbReference>
<evidence type="ECO:0000259" key="2">
    <source>
        <dbReference type="Pfam" id="PF00206"/>
    </source>
</evidence>
<dbReference type="NCBIfam" id="TIGR00838">
    <property type="entry name" value="argH"/>
    <property type="match status" value="1"/>
</dbReference>
<protein>
    <recommendedName>
        <fullName evidence="1">Argininosuccinate lyase</fullName>
        <ecNumber evidence="1">4.3.2.1</ecNumber>
    </recommendedName>
</protein>
<name>A0A6A9QHL2_SULME</name>
<dbReference type="PRINTS" id="PR00145">
    <property type="entry name" value="ARGSUCLYASE"/>
</dbReference>
<dbReference type="EMBL" id="WGGD01000005">
    <property type="protein sequence ID" value="MUN28184.1"/>
    <property type="molecule type" value="Genomic_DNA"/>
</dbReference>
<gene>
    <name evidence="3" type="primary">argH</name>
    <name evidence="3" type="ORF">GC250_01575</name>
</gene>
<evidence type="ECO:0000313" key="4">
    <source>
        <dbReference type="Proteomes" id="UP000470772"/>
    </source>
</evidence>
<dbReference type="GO" id="GO:0004056">
    <property type="term" value="F:argininosuccinate lyase activity"/>
    <property type="evidence" value="ECO:0007669"/>
    <property type="project" value="UniProtKB-UniRule"/>
</dbReference>
<dbReference type="Gene3D" id="1.10.275.10">
    <property type="entry name" value="Fumarase/aspartase (N-terminal domain)"/>
    <property type="match status" value="1"/>
</dbReference>
<dbReference type="PRINTS" id="PR00149">
    <property type="entry name" value="FUMRATELYASE"/>
</dbReference>
<comment type="caution">
    <text evidence="3">The sequence shown here is derived from an EMBL/GenBank/DDBJ whole genome shotgun (WGS) entry which is preliminary data.</text>
</comment>
<dbReference type="OrthoDB" id="27337at2157"/>
<sequence length="447" mass="49912">MLYRTWGNAKDEVVDYTNSVAGDQAILDQVKLTMKAHIISLYLAGVIAKDVTKELIKSVNSFKEIKEGYEDVHEALEDHLISQTGENGGWVGLARSRNDHVSTALRLKMRNALIELLTTMLEVREAIIVKAEENKDVIFPVYTHFQLAQPSTLSHYLLYIEEEISSRWSAIFSLMPLINRSPLGAGAIVGTNLKIDRLKEAEMLGFDDLAYNTLFATGSRSDLISPVLEVANMMSSLSRIAEDLILLSSNIVDVIDLPDSHVSTSSLMPHKRNAVTMETLRAKAGTVIGEALSLLAIYKGIPSGYDLDLQEMNAHYWNVMEESTSSLKVFKSAILGLKVKRELTDSKSLSTDEAELSSIRGKMPYRQAYFEVAKRIKEGTFESNLKARDSIKMKAVIGSPNPDLITEEIKIKRNKLKEDKAKLTSFSLKIRNGLNLMKVIEDDLLQE</sequence>
<dbReference type="SUPFAM" id="SSF48557">
    <property type="entry name" value="L-aspartase-like"/>
    <property type="match status" value="1"/>
</dbReference>
<dbReference type="InterPro" id="IPR008948">
    <property type="entry name" value="L-Aspartase-like"/>
</dbReference>
<dbReference type="Pfam" id="PF00206">
    <property type="entry name" value="Lyase_1"/>
    <property type="match status" value="1"/>
</dbReference>
<dbReference type="PANTHER" id="PTHR43814:SF1">
    <property type="entry name" value="ARGININOSUCCINATE LYASE"/>
    <property type="match status" value="1"/>
</dbReference>
<keyword evidence="4" id="KW-1185">Reference proteome</keyword>
<dbReference type="InterPro" id="IPR024083">
    <property type="entry name" value="Fumarase/histidase_N"/>
</dbReference>
<keyword evidence="3" id="KW-0456">Lyase</keyword>
<dbReference type="InterPro" id="IPR000362">
    <property type="entry name" value="Fumarate_lyase_fam"/>
</dbReference>
<dbReference type="InterPro" id="IPR022761">
    <property type="entry name" value="Fumarate_lyase_N"/>
</dbReference>
<dbReference type="RefSeq" id="WP_054838259.1">
    <property type="nucleotide sequence ID" value="NZ_BBBY01000006.1"/>
</dbReference>
<dbReference type="InterPro" id="IPR009049">
    <property type="entry name" value="Argininosuccinate_lyase"/>
</dbReference>
<dbReference type="PANTHER" id="PTHR43814">
    <property type="entry name" value="ARGININOSUCCINATE LYASE"/>
    <property type="match status" value="1"/>
</dbReference>
<dbReference type="AlphaFoldDB" id="A0A6A9QHL2"/>
<dbReference type="EC" id="4.3.2.1" evidence="1"/>
<dbReference type="GO" id="GO:0005829">
    <property type="term" value="C:cytosol"/>
    <property type="evidence" value="ECO:0007669"/>
    <property type="project" value="TreeGrafter"/>
</dbReference>
<dbReference type="Gene3D" id="1.10.40.30">
    <property type="entry name" value="Fumarase/aspartase (C-terminal domain)"/>
    <property type="match status" value="1"/>
</dbReference>
<dbReference type="Proteomes" id="UP000470772">
    <property type="component" value="Unassembled WGS sequence"/>
</dbReference>
<reference evidence="3 4" key="1">
    <citation type="submission" date="2019-10" db="EMBL/GenBank/DDBJ databases">
        <title>Sequencing and Assembly of Multiple Reported Metal-Biooxidizing Members of the Extremely Thermoacidophilic Archaeal Family Sulfolobaceae.</title>
        <authorList>
            <person name="Counts J.A."/>
            <person name="Kelly R.M."/>
        </authorList>
    </citation>
    <scope>NUCLEOTIDE SEQUENCE [LARGE SCALE GENOMIC DNA]</scope>
    <source>
        <strain evidence="3 4">DSM 6482</strain>
    </source>
</reference>